<dbReference type="InterPro" id="IPR025714">
    <property type="entry name" value="Methyltranfer_dom"/>
</dbReference>
<dbReference type="InterPro" id="IPR029063">
    <property type="entry name" value="SAM-dependent_MTases_sf"/>
</dbReference>
<dbReference type="Gene3D" id="3.40.50.150">
    <property type="entry name" value="Vaccinia Virus protein VP39"/>
    <property type="match status" value="1"/>
</dbReference>
<sequence length="188" mass="21133">MLLESGYTRLTGTDYSEPAVDLARKIMESKESDININFIQSDILSDSAAEDIFSSIRELDSASKDSSFRDVSSFDIVLDKGTFDAISLSPKEQKDQDALDSKQTFDKTENSKVMQVDLDARKKYSRNIRRLMHSKSIFLITSCNWTEAELSELFEDDFELVGRIKHPSFTFGGVTGSTVSSVAFRIKP</sequence>
<keyword evidence="3" id="KW-1185">Reference proteome</keyword>
<keyword evidence="2" id="KW-0808">Transferase</keyword>
<feature type="domain" description="Methyltransferase" evidence="1">
    <location>
        <begin position="10"/>
        <end position="161"/>
    </location>
</feature>
<dbReference type="Pfam" id="PF13847">
    <property type="entry name" value="Methyltransf_31"/>
    <property type="match status" value="1"/>
</dbReference>
<comment type="caution">
    <text evidence="2">The sequence shown here is derived from an EMBL/GenBank/DDBJ whole genome shotgun (WGS) entry which is preliminary data.</text>
</comment>
<reference evidence="2 3" key="1">
    <citation type="journal article" date="2016" name="Mol. Biol. Evol.">
        <title>Genome-Wide Survey of Gut Fungi (Harpellales) Reveals the First Horizontally Transferred Ubiquitin Gene from a Mosquito Host.</title>
        <authorList>
            <person name="Wang Y."/>
            <person name="White M.M."/>
            <person name="Kvist S."/>
            <person name="Moncalvo J.M."/>
        </authorList>
    </citation>
    <scope>NUCLEOTIDE SEQUENCE [LARGE SCALE GENOMIC DNA]</scope>
    <source>
        <strain evidence="2 3">ALG-7-W6</strain>
    </source>
</reference>
<dbReference type="GO" id="GO:0005737">
    <property type="term" value="C:cytoplasm"/>
    <property type="evidence" value="ECO:0007669"/>
    <property type="project" value="TreeGrafter"/>
</dbReference>
<proteinExistence type="predicted"/>
<dbReference type="GO" id="GO:0016279">
    <property type="term" value="F:protein-lysine N-methyltransferase activity"/>
    <property type="evidence" value="ECO:0007669"/>
    <property type="project" value="TreeGrafter"/>
</dbReference>
<keyword evidence="2" id="KW-0489">Methyltransferase</keyword>
<dbReference type="EMBL" id="LSSL01000738">
    <property type="protein sequence ID" value="OLY83814.1"/>
    <property type="molecule type" value="Genomic_DNA"/>
</dbReference>
<accession>A0A1R0H3W7</accession>
<evidence type="ECO:0000259" key="1">
    <source>
        <dbReference type="Pfam" id="PF13847"/>
    </source>
</evidence>
<gene>
    <name evidence="2" type="ORF">AYI68_g2036</name>
</gene>
<organism evidence="2 3">
    <name type="scientific">Smittium mucronatum</name>
    <dbReference type="NCBI Taxonomy" id="133383"/>
    <lineage>
        <taxon>Eukaryota</taxon>
        <taxon>Fungi</taxon>
        <taxon>Fungi incertae sedis</taxon>
        <taxon>Zoopagomycota</taxon>
        <taxon>Kickxellomycotina</taxon>
        <taxon>Harpellomycetes</taxon>
        <taxon>Harpellales</taxon>
        <taxon>Legeriomycetaceae</taxon>
        <taxon>Smittium</taxon>
    </lineage>
</organism>
<dbReference type="PANTHER" id="PTHR12843:SF5">
    <property type="entry name" value="EEF1A LYSINE METHYLTRANSFERASE 2"/>
    <property type="match status" value="1"/>
</dbReference>
<evidence type="ECO:0000313" key="2">
    <source>
        <dbReference type="EMBL" id="OLY83814.1"/>
    </source>
</evidence>
<evidence type="ECO:0000313" key="3">
    <source>
        <dbReference type="Proteomes" id="UP000187455"/>
    </source>
</evidence>
<dbReference type="Proteomes" id="UP000187455">
    <property type="component" value="Unassembled WGS sequence"/>
</dbReference>
<dbReference type="OrthoDB" id="10069295at2759"/>
<name>A0A1R0H3W7_9FUNG</name>
<dbReference type="GO" id="GO:0032259">
    <property type="term" value="P:methylation"/>
    <property type="evidence" value="ECO:0007669"/>
    <property type="project" value="UniProtKB-KW"/>
</dbReference>
<dbReference type="STRING" id="133383.A0A1R0H3W7"/>
<dbReference type="PANTHER" id="PTHR12843">
    <property type="entry name" value="PROTEIN-LYSINE N-METHYLTRANSFERASE METTL10"/>
    <property type="match status" value="1"/>
</dbReference>
<dbReference type="AlphaFoldDB" id="A0A1R0H3W7"/>
<dbReference type="SUPFAM" id="SSF53335">
    <property type="entry name" value="S-adenosyl-L-methionine-dependent methyltransferases"/>
    <property type="match status" value="1"/>
</dbReference>
<protein>
    <submittedName>
        <fullName evidence="2">Protein-lysine N-methyltransferase mettl10</fullName>
    </submittedName>
</protein>